<dbReference type="SMART" id="SM00065">
    <property type="entry name" value="GAF"/>
    <property type="match status" value="1"/>
</dbReference>
<dbReference type="PANTHER" id="PTHR43155:SF2">
    <property type="entry name" value="CYCLIC DI-GMP PHOSPHODIESTERASE PA4108"/>
    <property type="match status" value="1"/>
</dbReference>
<proteinExistence type="predicted"/>
<feature type="domain" description="HD-GYP" evidence="3">
    <location>
        <begin position="612"/>
        <end position="812"/>
    </location>
</feature>
<accession>A0A7W6RWE5</accession>
<reference evidence="4 5" key="1">
    <citation type="submission" date="2020-08" db="EMBL/GenBank/DDBJ databases">
        <title>Genome sequencing of Purple Non-Sulfur Bacteria from various extreme environments.</title>
        <authorList>
            <person name="Mayer M."/>
        </authorList>
    </citation>
    <scope>NUCLEOTIDE SEQUENCE [LARGE SCALE GENOMIC DNA]</scope>
    <source>
        <strain evidence="4 5">JA135</strain>
    </source>
</reference>
<feature type="region of interest" description="Disordered" evidence="1">
    <location>
        <begin position="1"/>
        <end position="25"/>
    </location>
</feature>
<evidence type="ECO:0000256" key="2">
    <source>
        <dbReference type="SAM" id="Phobius"/>
    </source>
</evidence>
<dbReference type="SUPFAM" id="SSF55781">
    <property type="entry name" value="GAF domain-like"/>
    <property type="match status" value="1"/>
</dbReference>
<dbReference type="InterPro" id="IPR037522">
    <property type="entry name" value="HD_GYP_dom"/>
</dbReference>
<keyword evidence="2" id="KW-0812">Transmembrane</keyword>
<evidence type="ECO:0000259" key="3">
    <source>
        <dbReference type="PROSITE" id="PS51832"/>
    </source>
</evidence>
<dbReference type="RefSeq" id="WP_184430962.1">
    <property type="nucleotide sequence ID" value="NZ_JACIGI010000001.1"/>
</dbReference>
<dbReference type="InterPro" id="IPR003018">
    <property type="entry name" value="GAF"/>
</dbReference>
<comment type="caution">
    <text evidence="4">The sequence shown here is derived from an EMBL/GenBank/DDBJ whole genome shotgun (WGS) entry which is preliminary data.</text>
</comment>
<keyword evidence="5" id="KW-1185">Reference proteome</keyword>
<dbReference type="EMBL" id="JACIGI010000001">
    <property type="protein sequence ID" value="MBB4284494.1"/>
    <property type="molecule type" value="Genomic_DNA"/>
</dbReference>
<dbReference type="PANTHER" id="PTHR43155">
    <property type="entry name" value="CYCLIC DI-GMP PHOSPHODIESTERASE PA4108-RELATED"/>
    <property type="match status" value="1"/>
</dbReference>
<dbReference type="GO" id="GO:0008081">
    <property type="term" value="F:phosphoric diester hydrolase activity"/>
    <property type="evidence" value="ECO:0007669"/>
    <property type="project" value="UniProtKB-ARBA"/>
</dbReference>
<dbReference type="CDD" id="cd06225">
    <property type="entry name" value="HAMP"/>
    <property type="match status" value="1"/>
</dbReference>
<keyword evidence="2" id="KW-0472">Membrane</keyword>
<dbReference type="Pfam" id="PF01590">
    <property type="entry name" value="GAF"/>
    <property type="match status" value="1"/>
</dbReference>
<evidence type="ECO:0000256" key="1">
    <source>
        <dbReference type="SAM" id="MobiDB-lite"/>
    </source>
</evidence>
<dbReference type="InterPro" id="IPR003607">
    <property type="entry name" value="HD/PDEase_dom"/>
</dbReference>
<dbReference type="InterPro" id="IPR029016">
    <property type="entry name" value="GAF-like_dom_sf"/>
</dbReference>
<dbReference type="PROSITE" id="PS51832">
    <property type="entry name" value="HD_GYP"/>
    <property type="match status" value="1"/>
</dbReference>
<dbReference type="Proteomes" id="UP000555728">
    <property type="component" value="Unassembled WGS sequence"/>
</dbReference>
<dbReference type="InterPro" id="IPR033414">
    <property type="entry name" value="Sensor_dom"/>
</dbReference>
<dbReference type="Pfam" id="PF17149">
    <property type="entry name" value="CHASE5"/>
    <property type="match status" value="1"/>
</dbReference>
<gene>
    <name evidence="4" type="ORF">GGD88_000200</name>
</gene>
<feature type="transmembrane region" description="Helical" evidence="2">
    <location>
        <begin position="35"/>
        <end position="58"/>
    </location>
</feature>
<protein>
    <submittedName>
        <fullName evidence="4">HD-GYP domain-containing protein (C-di-GMP phosphodiesterase class II)</fullName>
    </submittedName>
</protein>
<sequence>MKNGRPPDAAPEPGADKAPTPPEPPRVQSLRLKLLGIYVPVLMLVLMTLFAVLEWRAYSHALDQLRQRLDTFVTTNAPILAAPMWAFDDAMTRTLVQAMASHPDLRALEVREAGGRVVAQAGDVAAFDPDARLHRTAALVHAAPGERIELGVLRVAFDDARVLAALQRALLTDLLTILVVMGVLIALVEVTTSRLVFRPLQRLRAAMVADPTRPSGRRVPHQSRDELGEVIDAFNAMERRRTTLEEARRRLVDLGIRMGSERSPRRLVETALRAASDLCHTDGGTLYLLNEEADRLDFAIMLNASLAIHLGGEEGEEIPFAPLPLHHPDGAPNHANLATHAALTGETVNIPDVYDSAAFDFTGPRAFDAAHGYRTTSVLAVPLRNRRGDVTGVLQLINATDRDTGTVRPFNAADAGVAQSLAAQAGVALENQVLLESQRKLLDAFIELMAGAIDAKSPYTGGHCSRVPELTRMLTEAACADRTAFADFDLTEEEWYELHIASWLHDCGKVTSPEYVVDKATKLETLCNRIHEIRTRFEILWRDAEIAECRALLAGADPEAAAAERARAQARLQDEFAFVATCNVGGESLGDDQVARLEAIAAQTWTRHFDDRLGLSHAELERLDHIPPRPLPAEERLLDDKPEHVVEWPGGVRPITENDPRGFTMVAPERQFNFGELYNLTIRRGTLTDEERFKINDHIVQTIVMLESLPLPKHLRRVPEYAGGHHEKMDGTGYPRGIMGGTMSIPARIMAIADIFEALTAADRPYKPPKTLSEALHIMSRMRDGDHIDPDLFDLFLRSGVWRDYAETYLLPEQLDAVDIGHHQRRS</sequence>
<organism evidence="4 5">
    <name type="scientific">Roseospira goensis</name>
    <dbReference type="NCBI Taxonomy" id="391922"/>
    <lineage>
        <taxon>Bacteria</taxon>
        <taxon>Pseudomonadati</taxon>
        <taxon>Pseudomonadota</taxon>
        <taxon>Alphaproteobacteria</taxon>
        <taxon>Rhodospirillales</taxon>
        <taxon>Rhodospirillaceae</taxon>
        <taxon>Roseospira</taxon>
    </lineage>
</organism>
<feature type="transmembrane region" description="Helical" evidence="2">
    <location>
        <begin position="170"/>
        <end position="188"/>
    </location>
</feature>
<dbReference type="Gene3D" id="6.10.340.10">
    <property type="match status" value="1"/>
</dbReference>
<dbReference type="Gene3D" id="3.30.450.40">
    <property type="match status" value="1"/>
</dbReference>
<name>A0A7W6RWE5_9PROT</name>
<keyword evidence="2" id="KW-1133">Transmembrane helix</keyword>
<dbReference type="AlphaFoldDB" id="A0A7W6RWE5"/>
<evidence type="ECO:0000313" key="4">
    <source>
        <dbReference type="EMBL" id="MBB4284494.1"/>
    </source>
</evidence>
<dbReference type="CDD" id="cd00077">
    <property type="entry name" value="HDc"/>
    <property type="match status" value="1"/>
</dbReference>
<dbReference type="Gene3D" id="1.10.3210.10">
    <property type="entry name" value="Hypothetical protein af1432"/>
    <property type="match status" value="2"/>
</dbReference>
<evidence type="ECO:0000313" key="5">
    <source>
        <dbReference type="Proteomes" id="UP000555728"/>
    </source>
</evidence>
<dbReference type="SUPFAM" id="SSF109604">
    <property type="entry name" value="HD-domain/PDEase-like"/>
    <property type="match status" value="2"/>
</dbReference>
<dbReference type="Pfam" id="PF13487">
    <property type="entry name" value="HD_5"/>
    <property type="match status" value="1"/>
</dbReference>